<dbReference type="PANTHER" id="PTHR10961:SF46">
    <property type="entry name" value="PEROXISOMAL SARCOSINE OXIDASE"/>
    <property type="match status" value="1"/>
</dbReference>
<evidence type="ECO:0000256" key="3">
    <source>
        <dbReference type="ARBA" id="ARBA00022630"/>
    </source>
</evidence>
<dbReference type="InterPro" id="IPR006076">
    <property type="entry name" value="FAD-dep_OxRdtase"/>
</dbReference>
<evidence type="ECO:0000256" key="5">
    <source>
        <dbReference type="ARBA" id="ARBA00023002"/>
    </source>
</evidence>
<dbReference type="RefSeq" id="XP_038053788.1">
    <property type="nucleotide sequence ID" value="XM_038197860.1"/>
</dbReference>
<evidence type="ECO:0000313" key="8">
    <source>
        <dbReference type="Proteomes" id="UP000887568"/>
    </source>
</evidence>
<comment type="cofactor">
    <cofactor evidence="1">
        <name>FAD</name>
        <dbReference type="ChEBI" id="CHEBI:57692"/>
    </cofactor>
</comment>
<organism evidence="7 8">
    <name type="scientific">Patiria miniata</name>
    <name type="common">Bat star</name>
    <name type="synonym">Asterina miniata</name>
    <dbReference type="NCBI Taxonomy" id="46514"/>
    <lineage>
        <taxon>Eukaryota</taxon>
        <taxon>Metazoa</taxon>
        <taxon>Echinodermata</taxon>
        <taxon>Eleutherozoa</taxon>
        <taxon>Asterozoa</taxon>
        <taxon>Asteroidea</taxon>
        <taxon>Valvatacea</taxon>
        <taxon>Valvatida</taxon>
        <taxon>Asterinidae</taxon>
        <taxon>Patiria</taxon>
    </lineage>
</organism>
<dbReference type="Pfam" id="PF01266">
    <property type="entry name" value="DAO"/>
    <property type="match status" value="1"/>
</dbReference>
<comment type="similarity">
    <text evidence="2">Belongs to the MSOX/MTOX family.</text>
</comment>
<dbReference type="InterPro" id="IPR045170">
    <property type="entry name" value="MTOX"/>
</dbReference>
<dbReference type="Proteomes" id="UP000887568">
    <property type="component" value="Unplaced"/>
</dbReference>
<dbReference type="GO" id="GO:0050660">
    <property type="term" value="F:flavin adenine dinucleotide binding"/>
    <property type="evidence" value="ECO:0007669"/>
    <property type="project" value="InterPro"/>
</dbReference>
<feature type="domain" description="FAD dependent oxidoreductase" evidence="6">
    <location>
        <begin position="16"/>
        <end position="373"/>
    </location>
</feature>
<dbReference type="GO" id="GO:0005777">
    <property type="term" value="C:peroxisome"/>
    <property type="evidence" value="ECO:0007669"/>
    <property type="project" value="TreeGrafter"/>
</dbReference>
<protein>
    <recommendedName>
        <fullName evidence="6">FAD dependent oxidoreductase domain-containing protein</fullName>
    </recommendedName>
</protein>
<evidence type="ECO:0000256" key="4">
    <source>
        <dbReference type="ARBA" id="ARBA00022827"/>
    </source>
</evidence>
<dbReference type="SUPFAM" id="SSF54373">
    <property type="entry name" value="FAD-linked reductases, C-terminal domain"/>
    <property type="match status" value="1"/>
</dbReference>
<keyword evidence="4" id="KW-0274">FAD</keyword>
<reference evidence="7" key="1">
    <citation type="submission" date="2022-11" db="UniProtKB">
        <authorList>
            <consortium name="EnsemblMetazoa"/>
        </authorList>
    </citation>
    <scope>IDENTIFICATION</scope>
</reference>
<dbReference type="Gene3D" id="3.30.9.10">
    <property type="entry name" value="D-Amino Acid Oxidase, subunit A, domain 2"/>
    <property type="match status" value="1"/>
</dbReference>
<dbReference type="GO" id="GO:0050031">
    <property type="term" value="F:L-pipecolate oxidase activity"/>
    <property type="evidence" value="ECO:0007669"/>
    <property type="project" value="TreeGrafter"/>
</dbReference>
<dbReference type="GO" id="GO:0033514">
    <property type="term" value="P:L-lysine catabolic process to acetyl-CoA via L-pipecolate"/>
    <property type="evidence" value="ECO:0007669"/>
    <property type="project" value="TreeGrafter"/>
</dbReference>
<dbReference type="RefSeq" id="XP_038053787.1">
    <property type="nucleotide sequence ID" value="XM_038197859.1"/>
</dbReference>
<dbReference type="SUPFAM" id="SSF51905">
    <property type="entry name" value="FAD/NAD(P)-binding domain"/>
    <property type="match status" value="1"/>
</dbReference>
<dbReference type="OrthoDB" id="424974at2759"/>
<dbReference type="PANTHER" id="PTHR10961">
    <property type="entry name" value="PEROXISOMAL SARCOSINE OXIDASE"/>
    <property type="match status" value="1"/>
</dbReference>
<dbReference type="EnsemblMetazoa" id="XM_038197859.1">
    <property type="protein sequence ID" value="XP_038053787.1"/>
    <property type="gene ID" value="LOC119726239"/>
</dbReference>
<dbReference type="GO" id="GO:0008115">
    <property type="term" value="F:sarcosine oxidase activity"/>
    <property type="evidence" value="ECO:0007669"/>
    <property type="project" value="TreeGrafter"/>
</dbReference>
<dbReference type="AlphaFoldDB" id="A0A913ZPT3"/>
<dbReference type="InterPro" id="IPR036188">
    <property type="entry name" value="FAD/NAD-bd_sf"/>
</dbReference>
<dbReference type="Gene3D" id="3.50.50.60">
    <property type="entry name" value="FAD/NAD(P)-binding domain"/>
    <property type="match status" value="1"/>
</dbReference>
<keyword evidence="5" id="KW-0560">Oxidoreductase</keyword>
<evidence type="ECO:0000259" key="6">
    <source>
        <dbReference type="Pfam" id="PF01266"/>
    </source>
</evidence>
<sequence length="398" mass="45136">MSELFADRNEQSSVYDCIVVGGGVIGSGAALQLVKEGYKTLQLEQFTLPHSRGSSAGPSRMYRNVYSQEHHAAMARKVIEMWEELEQETNTKLHWQTGLLVLDRCKTQEFRRMKENLTKYNLPFEELTTKQLVNRYPLMSYKGPYHILLDHEAGVLLANKCLKIMQDLFVKKGGVLRDGEKVVRIIPGRIVTVCTSSGREYKAGSLVLTPGPWASKMLKPLGLDLPLKAWRVSICYFKEKQPGAYWNYPPMFDRVGNGFIYCFPSQDYPGYMKFGYHLRWNEVDPDSRDIQEGQPKLDKPIVDIEAVKNYVKEHFPGLEPEPSIIENCMYTCTPEEEIIVDSHPTYPNIAIGCGFSGKGFKMAPLTGKILADLAMGKPPTYDLSPIGIKRFLHQKAKL</sequence>
<name>A0A913ZPT3_PATMI</name>
<evidence type="ECO:0000256" key="2">
    <source>
        <dbReference type="ARBA" id="ARBA00010989"/>
    </source>
</evidence>
<evidence type="ECO:0000313" key="7">
    <source>
        <dbReference type="EnsemblMetazoa" id="XP_038053788.1"/>
    </source>
</evidence>
<keyword evidence="8" id="KW-1185">Reference proteome</keyword>
<proteinExistence type="inferred from homology"/>
<dbReference type="OMA" id="WPMLWAH"/>
<keyword evidence="3" id="KW-0285">Flavoprotein</keyword>
<dbReference type="EnsemblMetazoa" id="XM_038197860.1">
    <property type="protein sequence ID" value="XP_038053788.1"/>
    <property type="gene ID" value="LOC119726239"/>
</dbReference>
<evidence type="ECO:0000256" key="1">
    <source>
        <dbReference type="ARBA" id="ARBA00001974"/>
    </source>
</evidence>
<dbReference type="GeneID" id="119726239"/>
<accession>A0A913ZPT3</accession>